<feature type="transmembrane region" description="Helical" evidence="1">
    <location>
        <begin position="166"/>
        <end position="184"/>
    </location>
</feature>
<keyword evidence="1" id="KW-0812">Transmembrane</keyword>
<accession>A0A502DXK6</accession>
<evidence type="ECO:0000313" key="2">
    <source>
        <dbReference type="EMBL" id="TPG30288.1"/>
    </source>
</evidence>
<protein>
    <submittedName>
        <fullName evidence="2">DUF2878 domain-containing protein</fullName>
    </submittedName>
</protein>
<keyword evidence="1" id="KW-1133">Transmembrane helix</keyword>
<sequence>MVGALAAVLYVRGRAFRLRRGPALVGQPLPVRASGMTVLSLVPPALAPSHLPSRTRLLANFVVSQLAWFAAVLGAAHQRPVVGTLCVVVAIGWHLSVSVRPAREARLVLVACLLGFAVETAMVRLGHVAYPSGQLGAQFAPYWMVALWGLLAIALNVTMRWLRPHLWLAAALGAVVGPAAFASGVRLGGAEFVHEVPALLTLALVWGVLLPLLMRLSVYFDGVSPDRVTHG</sequence>
<dbReference type="EMBL" id="RCZI01000001">
    <property type="protein sequence ID" value="TPG30288.1"/>
    <property type="molecule type" value="Genomic_DNA"/>
</dbReference>
<dbReference type="OrthoDB" id="288800at2"/>
<evidence type="ECO:0000313" key="3">
    <source>
        <dbReference type="Proteomes" id="UP000319212"/>
    </source>
</evidence>
<evidence type="ECO:0000256" key="1">
    <source>
        <dbReference type="SAM" id="Phobius"/>
    </source>
</evidence>
<proteinExistence type="predicted"/>
<gene>
    <name evidence="2" type="ORF">EAH82_01990</name>
</gene>
<comment type="caution">
    <text evidence="2">The sequence shown here is derived from an EMBL/GenBank/DDBJ whole genome shotgun (WGS) entry which is preliminary data.</text>
</comment>
<dbReference type="Proteomes" id="UP000319212">
    <property type="component" value="Unassembled WGS sequence"/>
</dbReference>
<dbReference type="InterPro" id="IPR021306">
    <property type="entry name" value="DUF2878"/>
</dbReference>
<feature type="transmembrane region" description="Helical" evidence="1">
    <location>
        <begin position="58"/>
        <end position="76"/>
    </location>
</feature>
<dbReference type="AlphaFoldDB" id="A0A502DXK6"/>
<feature type="transmembrane region" description="Helical" evidence="1">
    <location>
        <begin position="139"/>
        <end position="159"/>
    </location>
</feature>
<organism evidence="2 3">
    <name type="scientific">Variovorax guangxiensis</name>
    <dbReference type="NCBI Taxonomy" id="1775474"/>
    <lineage>
        <taxon>Bacteria</taxon>
        <taxon>Pseudomonadati</taxon>
        <taxon>Pseudomonadota</taxon>
        <taxon>Betaproteobacteria</taxon>
        <taxon>Burkholderiales</taxon>
        <taxon>Comamonadaceae</taxon>
        <taxon>Variovorax</taxon>
    </lineage>
</organism>
<dbReference type="Pfam" id="PF11086">
    <property type="entry name" value="DUF2878"/>
    <property type="match status" value="1"/>
</dbReference>
<keyword evidence="1" id="KW-0472">Membrane</keyword>
<name>A0A502DXK6_9BURK</name>
<feature type="transmembrane region" description="Helical" evidence="1">
    <location>
        <begin position="82"/>
        <end position="100"/>
    </location>
</feature>
<feature type="transmembrane region" description="Helical" evidence="1">
    <location>
        <begin position="196"/>
        <end position="214"/>
    </location>
</feature>
<reference evidence="2 3" key="1">
    <citation type="journal article" date="2019" name="Environ. Microbiol.">
        <title>Species interactions and distinct microbial communities in high Arctic permafrost affected cryosols are associated with the CH4 and CO2 gas fluxes.</title>
        <authorList>
            <person name="Altshuler I."/>
            <person name="Hamel J."/>
            <person name="Turney S."/>
            <person name="Magnuson E."/>
            <person name="Levesque R."/>
            <person name="Greer C."/>
            <person name="Whyte L.G."/>
        </authorList>
    </citation>
    <scope>NUCLEOTIDE SEQUENCE [LARGE SCALE GENOMIC DNA]</scope>
    <source>
        <strain evidence="2 3">S06.C</strain>
    </source>
</reference>
<feature type="transmembrane region" description="Helical" evidence="1">
    <location>
        <begin position="107"/>
        <end position="127"/>
    </location>
</feature>